<proteinExistence type="predicted"/>
<gene>
    <name evidence="1" type="primary">AVEN_15610_1</name>
    <name evidence="1" type="ORF">NPIL_379281</name>
</gene>
<dbReference type="AlphaFoldDB" id="A0A8X6MYW5"/>
<dbReference type="Proteomes" id="UP000887013">
    <property type="component" value="Unassembled WGS sequence"/>
</dbReference>
<protein>
    <submittedName>
        <fullName evidence="1">Uncharacterized protein</fullName>
    </submittedName>
</protein>
<evidence type="ECO:0000313" key="2">
    <source>
        <dbReference type="Proteomes" id="UP000887013"/>
    </source>
</evidence>
<evidence type="ECO:0000313" key="1">
    <source>
        <dbReference type="EMBL" id="GFS85182.1"/>
    </source>
</evidence>
<sequence>MGADFYWNVVNSEPPVKLSDSLILVPSIFGCILCGLRSHATVSFIPTVQNINVDTSTQALDDEVREFWSLESIGVQPIQEGKNTFNPELLTKFHHSFEILDGRRVVKLPWKPEVQLSSNNYEVAIQRFNSLTRKQQTDSVFKQEYSEIMQDYIDKKQVEIV</sequence>
<dbReference type="OrthoDB" id="6431949at2759"/>
<dbReference type="EMBL" id="BMAW01003722">
    <property type="protein sequence ID" value="GFS85182.1"/>
    <property type="molecule type" value="Genomic_DNA"/>
</dbReference>
<reference evidence="1" key="1">
    <citation type="submission" date="2020-08" db="EMBL/GenBank/DDBJ databases">
        <title>Multicomponent nature underlies the extraordinary mechanical properties of spider dragline silk.</title>
        <authorList>
            <person name="Kono N."/>
            <person name="Nakamura H."/>
            <person name="Mori M."/>
            <person name="Yoshida Y."/>
            <person name="Ohtoshi R."/>
            <person name="Malay A.D."/>
            <person name="Moran D.A.P."/>
            <person name="Tomita M."/>
            <person name="Numata K."/>
            <person name="Arakawa K."/>
        </authorList>
    </citation>
    <scope>NUCLEOTIDE SEQUENCE</scope>
</reference>
<keyword evidence="2" id="KW-1185">Reference proteome</keyword>
<comment type="caution">
    <text evidence="1">The sequence shown here is derived from an EMBL/GenBank/DDBJ whole genome shotgun (WGS) entry which is preliminary data.</text>
</comment>
<name>A0A8X6MYW5_NEPPI</name>
<organism evidence="1 2">
    <name type="scientific">Nephila pilipes</name>
    <name type="common">Giant wood spider</name>
    <name type="synonym">Nephila maculata</name>
    <dbReference type="NCBI Taxonomy" id="299642"/>
    <lineage>
        <taxon>Eukaryota</taxon>
        <taxon>Metazoa</taxon>
        <taxon>Ecdysozoa</taxon>
        <taxon>Arthropoda</taxon>
        <taxon>Chelicerata</taxon>
        <taxon>Arachnida</taxon>
        <taxon>Araneae</taxon>
        <taxon>Araneomorphae</taxon>
        <taxon>Entelegynae</taxon>
        <taxon>Araneoidea</taxon>
        <taxon>Nephilidae</taxon>
        <taxon>Nephila</taxon>
    </lineage>
</organism>
<accession>A0A8X6MYW5</accession>